<keyword evidence="9" id="KW-0479">Metal-binding</keyword>
<dbReference type="GO" id="GO:0046872">
    <property type="term" value="F:metal ion binding"/>
    <property type="evidence" value="ECO:0007669"/>
    <property type="project" value="UniProtKB-KW"/>
</dbReference>
<dbReference type="GO" id="GO:0016301">
    <property type="term" value="F:kinase activity"/>
    <property type="evidence" value="ECO:0007669"/>
    <property type="project" value="UniProtKB-KW"/>
</dbReference>
<comment type="caution">
    <text evidence="11">The sequence shown here is derived from an EMBL/GenBank/DDBJ whole genome shotgun (WGS) entry which is preliminary data.</text>
</comment>
<dbReference type="AlphaFoldDB" id="A0A9W6VFE8"/>
<dbReference type="PANTHER" id="PTHR21310">
    <property type="entry name" value="AMINOGLYCOSIDE PHOSPHOTRANSFERASE-RELATED-RELATED"/>
    <property type="match status" value="1"/>
</dbReference>
<evidence type="ECO:0000256" key="9">
    <source>
        <dbReference type="PIRSR" id="PIRSR000706-2"/>
    </source>
</evidence>
<evidence type="ECO:0000256" key="8">
    <source>
        <dbReference type="PIRSR" id="PIRSR000706-1"/>
    </source>
</evidence>
<reference evidence="11" key="1">
    <citation type="submission" date="2023-03" db="EMBL/GenBank/DDBJ databases">
        <title>Amycolatopsis taiwanensis NBRC 103393.</title>
        <authorList>
            <person name="Ichikawa N."/>
            <person name="Sato H."/>
            <person name="Tonouchi N."/>
        </authorList>
    </citation>
    <scope>NUCLEOTIDE SEQUENCE</scope>
    <source>
        <strain evidence="11">NBRC 103393</strain>
    </source>
</reference>
<evidence type="ECO:0000256" key="6">
    <source>
        <dbReference type="ARBA" id="ARBA00023251"/>
    </source>
</evidence>
<keyword evidence="4 7" id="KW-0418">Kinase</keyword>
<keyword evidence="5 7" id="KW-0067">ATP-binding</keyword>
<keyword evidence="12" id="KW-1185">Reference proteome</keyword>
<feature type="binding site" evidence="9">
    <location>
        <position position="199"/>
    </location>
    <ligand>
        <name>Mg(2+)</name>
        <dbReference type="ChEBI" id="CHEBI:18420"/>
    </ligand>
</feature>
<dbReference type="GO" id="GO:0016773">
    <property type="term" value="F:phosphotransferase activity, alcohol group as acceptor"/>
    <property type="evidence" value="ECO:0007669"/>
    <property type="project" value="InterPro"/>
</dbReference>
<proteinExistence type="inferred from homology"/>
<dbReference type="EMBL" id="BSTI01000004">
    <property type="protein sequence ID" value="GLY65422.1"/>
    <property type="molecule type" value="Genomic_DNA"/>
</dbReference>
<evidence type="ECO:0000259" key="10">
    <source>
        <dbReference type="Pfam" id="PF01636"/>
    </source>
</evidence>
<protein>
    <submittedName>
        <fullName evidence="11">Streptomycin phosphotransferase</fullName>
    </submittedName>
</protein>
<dbReference type="CDD" id="cd05150">
    <property type="entry name" value="APH"/>
    <property type="match status" value="1"/>
</dbReference>
<evidence type="ECO:0000256" key="1">
    <source>
        <dbReference type="ARBA" id="ARBA00006219"/>
    </source>
</evidence>
<evidence type="ECO:0000256" key="4">
    <source>
        <dbReference type="ARBA" id="ARBA00022777"/>
    </source>
</evidence>
<dbReference type="InterPro" id="IPR024165">
    <property type="entry name" value="Kan/Strep_kinase"/>
</dbReference>
<evidence type="ECO:0000256" key="5">
    <source>
        <dbReference type="ARBA" id="ARBA00022840"/>
    </source>
</evidence>
<dbReference type="PIRSF" id="PIRSF000706">
    <property type="entry name" value="Kanamycin_kin"/>
    <property type="match status" value="1"/>
</dbReference>
<organism evidence="11 12">
    <name type="scientific">Amycolatopsis taiwanensis</name>
    <dbReference type="NCBI Taxonomy" id="342230"/>
    <lineage>
        <taxon>Bacteria</taxon>
        <taxon>Bacillati</taxon>
        <taxon>Actinomycetota</taxon>
        <taxon>Actinomycetes</taxon>
        <taxon>Pseudonocardiales</taxon>
        <taxon>Pseudonocardiaceae</taxon>
        <taxon>Amycolatopsis</taxon>
    </lineage>
</organism>
<evidence type="ECO:0000256" key="3">
    <source>
        <dbReference type="ARBA" id="ARBA00022741"/>
    </source>
</evidence>
<dbReference type="Proteomes" id="UP001165136">
    <property type="component" value="Unassembled WGS sequence"/>
</dbReference>
<dbReference type="GO" id="GO:0005524">
    <property type="term" value="F:ATP binding"/>
    <property type="evidence" value="ECO:0007669"/>
    <property type="project" value="UniProtKB-KW"/>
</dbReference>
<dbReference type="GO" id="GO:0046677">
    <property type="term" value="P:response to antibiotic"/>
    <property type="evidence" value="ECO:0007669"/>
    <property type="project" value="UniProtKB-KW"/>
</dbReference>
<feature type="active site" description="Proton acceptor" evidence="8">
    <location>
        <position position="179"/>
    </location>
</feature>
<keyword evidence="3 7" id="KW-0547">Nucleotide-binding</keyword>
<dbReference type="InterPro" id="IPR011009">
    <property type="entry name" value="Kinase-like_dom_sf"/>
</dbReference>
<accession>A0A9W6VFE8</accession>
<sequence>MLPAPADHDWVPVHGGESGARTFRAGDGSCYAKCVPADQVTELEAARDKTEWLHTQGIPCPSVLDWRVGEAGACLVTSAVVGVDAGSVPPATLARAWESIADAVRRLHDLPTDTCPFTHGLTQMFALAQDVVSRGAVNPDFLPVEQQQTPPESLLARLAPQVEWRLGQEAAESVVCHGDLCLPNIILNPVTLDVAGFIDLDRLGTADPYADIALLLGNARGTWRDEEQAAVADETFARRYGTRLDDDRRRFYLHLDPLTWG</sequence>
<dbReference type="InterPro" id="IPR051678">
    <property type="entry name" value="AGP_Transferase"/>
</dbReference>
<dbReference type="InterPro" id="IPR002575">
    <property type="entry name" value="Aminoglycoside_PTrfase"/>
</dbReference>
<dbReference type="Gene3D" id="3.90.1200.10">
    <property type="match status" value="1"/>
</dbReference>
<dbReference type="NCBIfam" id="NF032896">
    <property type="entry name" value="APH_3pp"/>
    <property type="match status" value="1"/>
</dbReference>
<keyword evidence="2 7" id="KW-0808">Transferase</keyword>
<dbReference type="PANTHER" id="PTHR21310:SF41">
    <property type="entry name" value="3'-PHOSPHOTRANSFERASE, PUTATIVE-RELATED"/>
    <property type="match status" value="1"/>
</dbReference>
<gene>
    <name evidence="11" type="ORF">Atai01_20410</name>
</gene>
<dbReference type="Pfam" id="PF01636">
    <property type="entry name" value="APH"/>
    <property type="match status" value="1"/>
</dbReference>
<dbReference type="Gene3D" id="3.30.200.20">
    <property type="entry name" value="Phosphorylase Kinase, domain 1"/>
    <property type="match status" value="1"/>
</dbReference>
<feature type="domain" description="Aminoglycoside phosphotransferase" evidence="10">
    <location>
        <begin position="11"/>
        <end position="250"/>
    </location>
</feature>
<evidence type="ECO:0000313" key="11">
    <source>
        <dbReference type="EMBL" id="GLY65422.1"/>
    </source>
</evidence>
<keyword evidence="6 7" id="KW-0046">Antibiotic resistance</keyword>
<dbReference type="SUPFAM" id="SSF56112">
    <property type="entry name" value="Protein kinase-like (PK-like)"/>
    <property type="match status" value="1"/>
</dbReference>
<evidence type="ECO:0000256" key="2">
    <source>
        <dbReference type="ARBA" id="ARBA00022679"/>
    </source>
</evidence>
<keyword evidence="9" id="KW-0460">Magnesium</keyword>
<name>A0A9W6VFE8_9PSEU</name>
<evidence type="ECO:0000256" key="7">
    <source>
        <dbReference type="PIRNR" id="PIRNR000706"/>
    </source>
</evidence>
<evidence type="ECO:0000313" key="12">
    <source>
        <dbReference type="Proteomes" id="UP001165136"/>
    </source>
</evidence>
<comment type="similarity">
    <text evidence="1 7">Belongs to the aminoglycoside phosphotransferase family.</text>
</comment>
<feature type="binding site" evidence="9">
    <location>
        <position position="184"/>
    </location>
    <ligand>
        <name>Mg(2+)</name>
        <dbReference type="ChEBI" id="CHEBI:18420"/>
    </ligand>
</feature>